<dbReference type="EMBL" id="OX459122">
    <property type="protein sequence ID" value="CAI9106340.1"/>
    <property type="molecule type" value="Genomic_DNA"/>
</dbReference>
<name>A0AAV1DEX2_OLDCO</name>
<evidence type="ECO:0000256" key="5">
    <source>
        <dbReference type="ARBA" id="ARBA00022679"/>
    </source>
</evidence>
<dbReference type="GO" id="GO:0005543">
    <property type="term" value="F:phospholipid binding"/>
    <property type="evidence" value="ECO:0007669"/>
    <property type="project" value="TreeGrafter"/>
</dbReference>
<organism evidence="10 11">
    <name type="scientific">Oldenlandia corymbosa var. corymbosa</name>
    <dbReference type="NCBI Taxonomy" id="529605"/>
    <lineage>
        <taxon>Eukaryota</taxon>
        <taxon>Viridiplantae</taxon>
        <taxon>Streptophyta</taxon>
        <taxon>Embryophyta</taxon>
        <taxon>Tracheophyta</taxon>
        <taxon>Spermatophyta</taxon>
        <taxon>Magnoliopsida</taxon>
        <taxon>eudicotyledons</taxon>
        <taxon>Gunneridae</taxon>
        <taxon>Pentapetalae</taxon>
        <taxon>asterids</taxon>
        <taxon>lamiids</taxon>
        <taxon>Gentianales</taxon>
        <taxon>Rubiaceae</taxon>
        <taxon>Rubioideae</taxon>
        <taxon>Spermacoceae</taxon>
        <taxon>Hedyotis-Oldenlandia complex</taxon>
        <taxon>Oldenlandia</taxon>
    </lineage>
</organism>
<keyword evidence="4" id="KW-0328">Glycosyltransferase</keyword>
<protein>
    <recommendedName>
        <fullName evidence="1">lipid-A-disaccharide synthase</fullName>
        <ecNumber evidence="1">2.4.1.182</ecNumber>
    </recommendedName>
</protein>
<keyword evidence="5" id="KW-0808">Transferase</keyword>
<feature type="region of interest" description="Disordered" evidence="9">
    <location>
        <begin position="458"/>
        <end position="488"/>
    </location>
</feature>
<evidence type="ECO:0000256" key="6">
    <source>
        <dbReference type="ARBA" id="ARBA00023098"/>
    </source>
</evidence>
<keyword evidence="8" id="KW-0175">Coiled coil</keyword>
<feature type="coiled-coil region" evidence="8">
    <location>
        <begin position="516"/>
        <end position="550"/>
    </location>
</feature>
<feature type="region of interest" description="Disordered" evidence="9">
    <location>
        <begin position="656"/>
        <end position="706"/>
    </location>
</feature>
<keyword evidence="6" id="KW-0443">Lipid metabolism</keyword>
<keyword evidence="11" id="KW-1185">Reference proteome</keyword>
<dbReference type="NCBIfam" id="TIGR00215">
    <property type="entry name" value="lpxB"/>
    <property type="match status" value="1"/>
</dbReference>
<evidence type="ECO:0000256" key="2">
    <source>
        <dbReference type="ARBA" id="ARBA00022516"/>
    </source>
</evidence>
<dbReference type="EC" id="2.4.1.182" evidence="1"/>
<reference evidence="10" key="1">
    <citation type="submission" date="2023-03" db="EMBL/GenBank/DDBJ databases">
        <authorList>
            <person name="Julca I."/>
        </authorList>
    </citation>
    <scope>NUCLEOTIDE SEQUENCE</scope>
</reference>
<evidence type="ECO:0000313" key="10">
    <source>
        <dbReference type="EMBL" id="CAI9106340.1"/>
    </source>
</evidence>
<proteinExistence type="predicted"/>
<keyword evidence="3" id="KW-0441">Lipid A biosynthesis</keyword>
<evidence type="ECO:0000256" key="7">
    <source>
        <dbReference type="ARBA" id="ARBA00048975"/>
    </source>
</evidence>
<dbReference type="Proteomes" id="UP001161247">
    <property type="component" value="Chromosome 5"/>
</dbReference>
<dbReference type="GO" id="GO:0008915">
    <property type="term" value="F:lipid-A-disaccharide synthase activity"/>
    <property type="evidence" value="ECO:0007669"/>
    <property type="project" value="UniProtKB-EC"/>
</dbReference>
<evidence type="ECO:0000256" key="1">
    <source>
        <dbReference type="ARBA" id="ARBA00012687"/>
    </source>
</evidence>
<dbReference type="Pfam" id="PF02684">
    <property type="entry name" value="LpxB"/>
    <property type="match status" value="1"/>
</dbReference>
<feature type="coiled-coil region" evidence="8">
    <location>
        <begin position="734"/>
        <end position="780"/>
    </location>
</feature>
<dbReference type="PANTHER" id="PTHR30372:SF4">
    <property type="entry name" value="LIPID-A-DISACCHARIDE SYNTHASE, MITOCHONDRIAL-RELATED"/>
    <property type="match status" value="1"/>
</dbReference>
<evidence type="ECO:0000256" key="9">
    <source>
        <dbReference type="SAM" id="MobiDB-lite"/>
    </source>
</evidence>
<dbReference type="PANTHER" id="PTHR30372">
    <property type="entry name" value="LIPID-A-DISACCHARIDE SYNTHASE"/>
    <property type="match status" value="1"/>
</dbReference>
<evidence type="ECO:0000256" key="4">
    <source>
        <dbReference type="ARBA" id="ARBA00022676"/>
    </source>
</evidence>
<evidence type="ECO:0000256" key="3">
    <source>
        <dbReference type="ARBA" id="ARBA00022556"/>
    </source>
</evidence>
<comment type="catalytic activity">
    <reaction evidence="7">
        <text>a lipid X + a UDP-2-N,3-O-bis[(3R)-3-hydroxyacyl]-alpha-D-glucosamine = a lipid A disaccharide + UDP + H(+)</text>
        <dbReference type="Rhea" id="RHEA:67828"/>
        <dbReference type="ChEBI" id="CHEBI:15378"/>
        <dbReference type="ChEBI" id="CHEBI:58223"/>
        <dbReference type="ChEBI" id="CHEBI:137748"/>
        <dbReference type="ChEBI" id="CHEBI:176338"/>
        <dbReference type="ChEBI" id="CHEBI:176343"/>
        <dbReference type="EC" id="2.4.1.182"/>
    </reaction>
</comment>
<dbReference type="AlphaFoldDB" id="A0AAV1DEX2"/>
<sequence length="902" mass="100943">MLPRAVLLWRHVGFRSLLRRRSFSFSSQAVADMAAKDGELRVFIVAGELSGDMIGSRFMDSLTKLSPFPVRFAGVGGYMMCKQGLNSLFPMDDISVMGIWELLPHLNNLRVKLKQTVHAALSFQPHIVLTVDSKGFSFRFLKQLRASYFKKESRPKHFHYVAPSFWAWKGGEARIRGLSEFVDHVLCILPFEAEVCKANGLPATFVGHPTLEDCLEFKDKKTSGNIHRKGEEFRAEHGIASGSTVISLLPGSRIQEVTRMLPIFSNAVELLKDSINELITIVHVAPNRHVKGFMDRAVREWPVPIVMVPGGSPSLKYQAFCASKVALCTSGTVSVELLLAQLPCVVAYRAHLLTEWIIRYKARVPYISLPNILLESAIIPEALFQNCTPSKLASFLLELVGDERLREQQVSAAANVTNLLRPAKGGMTANSMQPDLSIASHDVLPSIFANLMGKRSAFDDSDEEEQYPEERPQGTPQQEMGQAPPGQMTRAVQAVNSFVSVCADLEGQLALARRKAVSEANKAREAETRLQALEEERERLEEERYLGSSEFALGINDVMDPVMERGARKLVIEIEAARRKNEDIQPILDKYADREMKGKTSAVRLRCKARKYFRDMDFAHLPIMQQIAGTCPSISKLEDILNIPSIPSFVFQMPRETQTPPSTLQGPDEELEIIGPAPPPQGHNSGSRGGGGTSTDSNTNSGDKIDLQFPDPHHDPTTFPLYAAVGSALVDLNVDRSRGRLSGLEGQLEEALETFRASELHEARRAVIEAKAENDRLDKLWRDTEAYWEDHLKNIIQLEILANNHFRTFEAKIWKKKKDEGFAEPDPEDFISRNYFESVLVHFRKAYALVAVKWDRSSDKIEALRAYAGQLRAALENAISFIVKTGKEYDFEALWPEPCLAM</sequence>
<evidence type="ECO:0000256" key="8">
    <source>
        <dbReference type="SAM" id="Coils"/>
    </source>
</evidence>
<accession>A0AAV1DEX2</accession>
<dbReference type="GO" id="GO:0009245">
    <property type="term" value="P:lipid A biosynthetic process"/>
    <property type="evidence" value="ECO:0007669"/>
    <property type="project" value="UniProtKB-KW"/>
</dbReference>
<dbReference type="SUPFAM" id="SSF53756">
    <property type="entry name" value="UDP-Glycosyltransferase/glycogen phosphorylase"/>
    <property type="match status" value="1"/>
</dbReference>
<dbReference type="InterPro" id="IPR003835">
    <property type="entry name" value="Glyco_trans_19"/>
</dbReference>
<gene>
    <name evidence="10" type="ORF">OLC1_LOCUS14849</name>
</gene>
<dbReference type="GO" id="GO:0016020">
    <property type="term" value="C:membrane"/>
    <property type="evidence" value="ECO:0007669"/>
    <property type="project" value="GOC"/>
</dbReference>
<feature type="compositionally biased region" description="Polar residues" evidence="9">
    <location>
        <begin position="656"/>
        <end position="665"/>
    </location>
</feature>
<keyword evidence="2" id="KW-0444">Lipid biosynthesis</keyword>
<evidence type="ECO:0000313" key="11">
    <source>
        <dbReference type="Proteomes" id="UP001161247"/>
    </source>
</evidence>